<accession>A0ABX2JL78</accession>
<sequence length="251" mass="26313">MAFDLTGRVALITGASSGLGAHFAELFVASGARVAIGARRVERVQALADRLGDAALPLELDVTDEASIAGAYDAAEAHFGTVDTIVANAGQANPGRSTDLSADLIRSTIDTNFTGVFLTVREGARRLIAAGARERGHGRVVLIGSMTSHQTATGDAAYAASKAAVAHLGRNFAREWVRAGINVNTIQPGYIQTEINGDWFATEGGRAQIAGWHRRRLLPIDALDDMLTFFASDASAHVTGSVIDVDDGQSL</sequence>
<dbReference type="InterPro" id="IPR020904">
    <property type="entry name" value="Sc_DH/Rdtase_CS"/>
</dbReference>
<dbReference type="PRINTS" id="PR00081">
    <property type="entry name" value="GDHRDH"/>
</dbReference>
<keyword evidence="5" id="KW-1185">Reference proteome</keyword>
<keyword evidence="2" id="KW-0560">Oxidoreductase</keyword>
<protein>
    <submittedName>
        <fullName evidence="4">SDR family NAD(P)-dependent oxidoreductase</fullName>
    </submittedName>
</protein>
<evidence type="ECO:0000256" key="1">
    <source>
        <dbReference type="ARBA" id="ARBA00006484"/>
    </source>
</evidence>
<dbReference type="EMBL" id="JABULH010000006">
    <property type="protein sequence ID" value="NTS66240.1"/>
    <property type="molecule type" value="Genomic_DNA"/>
</dbReference>
<dbReference type="CDD" id="cd05233">
    <property type="entry name" value="SDR_c"/>
    <property type="match status" value="1"/>
</dbReference>
<dbReference type="Pfam" id="PF00106">
    <property type="entry name" value="adh_short"/>
    <property type="match status" value="1"/>
</dbReference>
<comment type="similarity">
    <text evidence="1 3">Belongs to the short-chain dehydrogenases/reductases (SDR) family.</text>
</comment>
<dbReference type="InterPro" id="IPR002347">
    <property type="entry name" value="SDR_fam"/>
</dbReference>
<name>A0ABX2JL78_9SPHN</name>
<evidence type="ECO:0000313" key="4">
    <source>
        <dbReference type="EMBL" id="NTS66240.1"/>
    </source>
</evidence>
<dbReference type="RefSeq" id="WP_174194871.1">
    <property type="nucleotide sequence ID" value="NZ_JABULH010000006.1"/>
</dbReference>
<evidence type="ECO:0000313" key="5">
    <source>
        <dbReference type="Proteomes" id="UP000621447"/>
    </source>
</evidence>
<gene>
    <name evidence="4" type="ORF">HRV97_13835</name>
</gene>
<dbReference type="Proteomes" id="UP000621447">
    <property type="component" value="Unassembled WGS sequence"/>
</dbReference>
<comment type="caution">
    <text evidence="4">The sequence shown here is derived from an EMBL/GenBank/DDBJ whole genome shotgun (WGS) entry which is preliminary data.</text>
</comment>
<dbReference type="PRINTS" id="PR00080">
    <property type="entry name" value="SDRFAMILY"/>
</dbReference>
<dbReference type="PANTHER" id="PTHR43669:SF3">
    <property type="entry name" value="ALCOHOL DEHYDROGENASE, PUTATIVE (AFU_ORTHOLOGUE AFUA_3G03445)-RELATED"/>
    <property type="match status" value="1"/>
</dbReference>
<dbReference type="PROSITE" id="PS00061">
    <property type="entry name" value="ADH_SHORT"/>
    <property type="match status" value="1"/>
</dbReference>
<reference evidence="4 5" key="1">
    <citation type="submission" date="2020-06" db="EMBL/GenBank/DDBJ databases">
        <title>Sphingomonas hominis sp. nov., a member of the Sphingomonas, isolated from the hair of a 22-year-old girl.</title>
        <authorList>
            <person name="Zhang D.-F."/>
            <person name="Cui X.-W."/>
        </authorList>
    </citation>
    <scope>NUCLEOTIDE SEQUENCE [LARGE SCALE GENOMIC DNA]</scope>
    <source>
        <strain evidence="4 5">HHU CXW</strain>
    </source>
</reference>
<proteinExistence type="inferred from homology"/>
<organism evidence="4 5">
    <name type="scientific">Sphingomonas hominis</name>
    <dbReference type="NCBI Taxonomy" id="2741495"/>
    <lineage>
        <taxon>Bacteria</taxon>
        <taxon>Pseudomonadati</taxon>
        <taxon>Pseudomonadota</taxon>
        <taxon>Alphaproteobacteria</taxon>
        <taxon>Sphingomonadales</taxon>
        <taxon>Sphingomonadaceae</taxon>
        <taxon>Sphingomonas</taxon>
    </lineage>
</organism>
<dbReference type="InterPro" id="IPR036291">
    <property type="entry name" value="NAD(P)-bd_dom_sf"/>
</dbReference>
<dbReference type="Gene3D" id="3.40.50.720">
    <property type="entry name" value="NAD(P)-binding Rossmann-like Domain"/>
    <property type="match status" value="1"/>
</dbReference>
<evidence type="ECO:0000256" key="2">
    <source>
        <dbReference type="ARBA" id="ARBA00023002"/>
    </source>
</evidence>
<evidence type="ECO:0000256" key="3">
    <source>
        <dbReference type="RuleBase" id="RU000363"/>
    </source>
</evidence>
<dbReference type="PANTHER" id="PTHR43669">
    <property type="entry name" value="5-KETO-D-GLUCONATE 5-REDUCTASE"/>
    <property type="match status" value="1"/>
</dbReference>
<dbReference type="SUPFAM" id="SSF51735">
    <property type="entry name" value="NAD(P)-binding Rossmann-fold domains"/>
    <property type="match status" value="1"/>
</dbReference>